<proteinExistence type="inferred from homology"/>
<gene>
    <name evidence="8" type="ORF">ACFSBX_04495</name>
</gene>
<organism evidence="8 9">
    <name type="scientific">Halobellus rarus</name>
    <dbReference type="NCBI Taxonomy" id="1126237"/>
    <lineage>
        <taxon>Archaea</taxon>
        <taxon>Methanobacteriati</taxon>
        <taxon>Methanobacteriota</taxon>
        <taxon>Stenosarchaea group</taxon>
        <taxon>Halobacteria</taxon>
        <taxon>Halobacteriales</taxon>
        <taxon>Haloferacaceae</taxon>
        <taxon>Halobellus</taxon>
    </lineage>
</organism>
<accession>A0ABD6CL93</accession>
<feature type="transmembrane region" description="Helical" evidence="7">
    <location>
        <begin position="150"/>
        <end position="172"/>
    </location>
</feature>
<keyword evidence="4 7" id="KW-1133">Transmembrane helix</keyword>
<name>A0ABD6CL93_9EURY</name>
<comment type="similarity">
    <text evidence="2">Belongs to the autoinducer-2 exporter (AI-2E) (TC 2.A.86) family.</text>
</comment>
<evidence type="ECO:0000256" key="1">
    <source>
        <dbReference type="ARBA" id="ARBA00004141"/>
    </source>
</evidence>
<feature type="transmembrane region" description="Helical" evidence="7">
    <location>
        <begin position="318"/>
        <end position="344"/>
    </location>
</feature>
<feature type="compositionally biased region" description="Basic and acidic residues" evidence="6">
    <location>
        <begin position="369"/>
        <end position="388"/>
    </location>
</feature>
<feature type="transmembrane region" description="Helical" evidence="7">
    <location>
        <begin position="12"/>
        <end position="40"/>
    </location>
</feature>
<dbReference type="RefSeq" id="WP_256420216.1">
    <property type="nucleotide sequence ID" value="NZ_JANHDI010000001.1"/>
</dbReference>
<dbReference type="PANTHER" id="PTHR21716:SF4">
    <property type="entry name" value="TRANSMEMBRANE PROTEIN 245"/>
    <property type="match status" value="1"/>
</dbReference>
<feature type="transmembrane region" description="Helical" evidence="7">
    <location>
        <begin position="60"/>
        <end position="81"/>
    </location>
</feature>
<keyword evidence="3 7" id="KW-0812">Transmembrane</keyword>
<keyword evidence="9" id="KW-1185">Reference proteome</keyword>
<protein>
    <submittedName>
        <fullName evidence="8">AI-2E family transporter</fullName>
    </submittedName>
</protein>
<evidence type="ECO:0000256" key="3">
    <source>
        <dbReference type="ARBA" id="ARBA00022692"/>
    </source>
</evidence>
<feature type="compositionally biased region" description="Acidic residues" evidence="6">
    <location>
        <begin position="397"/>
        <end position="409"/>
    </location>
</feature>
<feature type="transmembrane region" description="Helical" evidence="7">
    <location>
        <begin position="213"/>
        <end position="235"/>
    </location>
</feature>
<comment type="subcellular location">
    <subcellularLocation>
        <location evidence="1">Membrane</location>
        <topology evidence="1">Multi-pass membrane protein</topology>
    </subcellularLocation>
</comment>
<dbReference type="AlphaFoldDB" id="A0ABD6CL93"/>
<dbReference type="Proteomes" id="UP001597085">
    <property type="component" value="Unassembled WGS sequence"/>
</dbReference>
<sequence>MFGSSDYSRTVWMGLAFVLAGALLFVLYSFVGTFVLGLFLYYSSRPIYVRLRHRIQPPTLAAAVALFVLVLPVVLLFWYTAALGIGELRSFAELDLSAYEGLLAPYTDFAGLTAELQTVLQTLTSDPEQLLAESRLQGILTDIAAAMTQYLGVILTGLLHLFIAVALAFYLLRDGDRLVAWTRTHFTDETLVTYGREVDADLKTVFFGNILNALLIGTVGAIVFSILAAIAPTAVPVPVPILLGLLAGAGSLVPVVGMKIVYVPVSLYLAGLAVISDPQLLWFPVIFFAVTFVVVDTIPDLVIRPYVSGRNLHVGAVMFAYILGPLLFGWYGLFLGPLLLVVIADFARVVVPDLFGSGVESVSTSLTGDRVDGEKDVTTADGDARDPDIVAGADESGQADDSDEKPDST</sequence>
<reference evidence="8 9" key="1">
    <citation type="journal article" date="2019" name="Int. J. Syst. Evol. Microbiol.">
        <title>The Global Catalogue of Microorganisms (GCM) 10K type strain sequencing project: providing services to taxonomists for standard genome sequencing and annotation.</title>
        <authorList>
            <consortium name="The Broad Institute Genomics Platform"/>
            <consortium name="The Broad Institute Genome Sequencing Center for Infectious Disease"/>
            <person name="Wu L."/>
            <person name="Ma J."/>
        </authorList>
    </citation>
    <scope>NUCLEOTIDE SEQUENCE [LARGE SCALE GENOMIC DNA]</scope>
    <source>
        <strain evidence="8 9">CGMCC 1.12121</strain>
    </source>
</reference>
<dbReference type="InterPro" id="IPR002549">
    <property type="entry name" value="AI-2E-like"/>
</dbReference>
<dbReference type="Pfam" id="PF01594">
    <property type="entry name" value="AI-2E_transport"/>
    <property type="match status" value="1"/>
</dbReference>
<evidence type="ECO:0000256" key="2">
    <source>
        <dbReference type="ARBA" id="ARBA00009773"/>
    </source>
</evidence>
<feature type="transmembrane region" description="Helical" evidence="7">
    <location>
        <begin position="280"/>
        <end position="298"/>
    </location>
</feature>
<evidence type="ECO:0000256" key="7">
    <source>
        <dbReference type="SAM" id="Phobius"/>
    </source>
</evidence>
<dbReference type="GO" id="GO:0016020">
    <property type="term" value="C:membrane"/>
    <property type="evidence" value="ECO:0007669"/>
    <property type="project" value="UniProtKB-SubCell"/>
</dbReference>
<keyword evidence="5 7" id="KW-0472">Membrane</keyword>
<dbReference type="EMBL" id="JBHUDK010000003">
    <property type="protein sequence ID" value="MFD1598213.1"/>
    <property type="molecule type" value="Genomic_DNA"/>
</dbReference>
<comment type="caution">
    <text evidence="8">The sequence shown here is derived from an EMBL/GenBank/DDBJ whole genome shotgun (WGS) entry which is preliminary data.</text>
</comment>
<feature type="transmembrane region" description="Helical" evidence="7">
    <location>
        <begin position="241"/>
        <end position="268"/>
    </location>
</feature>
<evidence type="ECO:0000256" key="5">
    <source>
        <dbReference type="ARBA" id="ARBA00023136"/>
    </source>
</evidence>
<dbReference type="PANTHER" id="PTHR21716">
    <property type="entry name" value="TRANSMEMBRANE PROTEIN"/>
    <property type="match status" value="1"/>
</dbReference>
<evidence type="ECO:0000256" key="6">
    <source>
        <dbReference type="SAM" id="MobiDB-lite"/>
    </source>
</evidence>
<feature type="region of interest" description="Disordered" evidence="6">
    <location>
        <begin position="362"/>
        <end position="409"/>
    </location>
</feature>
<evidence type="ECO:0000313" key="8">
    <source>
        <dbReference type="EMBL" id="MFD1598213.1"/>
    </source>
</evidence>
<evidence type="ECO:0000313" key="9">
    <source>
        <dbReference type="Proteomes" id="UP001597085"/>
    </source>
</evidence>
<evidence type="ECO:0000256" key="4">
    <source>
        <dbReference type="ARBA" id="ARBA00022989"/>
    </source>
</evidence>